<protein>
    <submittedName>
        <fullName evidence="5">Uncharacterized protein</fullName>
    </submittedName>
</protein>
<reference evidence="5" key="1">
    <citation type="submission" date="2015-03" db="EMBL/GenBank/DDBJ databases">
        <authorList>
            <person name="Murphy D."/>
        </authorList>
    </citation>
    <scope>NUCLEOTIDE SEQUENCE [LARGE SCALE GENOMIC DNA]</scope>
    <source>
        <strain evidence="5">K00500041</strain>
    </source>
</reference>
<dbReference type="EMBL" id="CFOH01000140">
    <property type="protein sequence ID" value="CFE48694.1"/>
    <property type="molecule type" value="Genomic_DNA"/>
</dbReference>
<evidence type="ECO:0000313" key="5">
    <source>
        <dbReference type="EMBL" id="COV75114.1"/>
    </source>
</evidence>
<dbReference type="EMBL" id="CNFT01001659">
    <property type="protein sequence ID" value="CKT50215.1"/>
    <property type="molecule type" value="Genomic_DNA"/>
</dbReference>
<dbReference type="Proteomes" id="UP000050164">
    <property type="component" value="Unassembled WGS sequence"/>
</dbReference>
<evidence type="ECO:0000313" key="6">
    <source>
        <dbReference type="Proteomes" id="UP000038802"/>
    </source>
</evidence>
<evidence type="ECO:0000313" key="4">
    <source>
        <dbReference type="EMBL" id="CKT50215.1"/>
    </source>
</evidence>
<evidence type="ECO:0000313" key="2">
    <source>
        <dbReference type="EMBL" id="CFE48694.1"/>
    </source>
</evidence>
<evidence type="ECO:0000313" key="9">
    <source>
        <dbReference type="Proteomes" id="UP000050164"/>
    </source>
</evidence>
<dbReference type="Proteomes" id="UP000038802">
    <property type="component" value="Unassembled WGS sequence"/>
</dbReference>
<dbReference type="AlphaFoldDB" id="A0A0T7LR59"/>
<name>A0A0T7LR59_MYCTX</name>
<organism evidence="5 6">
    <name type="scientific">Mycobacterium tuberculosis</name>
    <dbReference type="NCBI Taxonomy" id="1773"/>
    <lineage>
        <taxon>Bacteria</taxon>
        <taxon>Bacillati</taxon>
        <taxon>Actinomycetota</taxon>
        <taxon>Actinomycetes</taxon>
        <taxon>Mycobacteriales</taxon>
        <taxon>Mycobacteriaceae</taxon>
        <taxon>Mycobacterium</taxon>
        <taxon>Mycobacterium tuberculosis complex</taxon>
    </lineage>
</organism>
<evidence type="ECO:0000256" key="1">
    <source>
        <dbReference type="SAM" id="MobiDB-lite"/>
    </source>
</evidence>
<evidence type="ECO:0000313" key="3">
    <source>
        <dbReference type="EMBL" id="CKR59537.1"/>
    </source>
</evidence>
<proteinExistence type="predicted"/>
<feature type="region of interest" description="Disordered" evidence="1">
    <location>
        <begin position="1"/>
        <end position="27"/>
    </location>
</feature>
<reference evidence="6 7" key="2">
    <citation type="submission" date="2015-03" db="EMBL/GenBank/DDBJ databases">
        <authorList>
            <consortium name="Pathogen Informatics"/>
        </authorList>
    </citation>
    <scope>NUCLEOTIDE SEQUENCE [LARGE SCALE GENOMIC DNA]</scope>
    <source>
        <strain evidence="4 9">Bir 185</strain>
        <strain evidence="3 8">Bir 187</strain>
        <strain evidence="2 7">H09601792</strain>
        <strain evidence="6">K00500041</strain>
    </source>
</reference>
<dbReference type="EMBL" id="CSAE01000193">
    <property type="protein sequence ID" value="COV75114.1"/>
    <property type="molecule type" value="Genomic_DNA"/>
</dbReference>
<evidence type="ECO:0000313" key="7">
    <source>
        <dbReference type="Proteomes" id="UP000046947"/>
    </source>
</evidence>
<accession>A0A0T7LR59</accession>
<dbReference type="Proteomes" id="UP000049023">
    <property type="component" value="Unassembled WGS sequence"/>
</dbReference>
<gene>
    <name evidence="2" type="ORF">ERS007688_01169</name>
    <name evidence="5" type="ORF">ERS007703_01986</name>
    <name evidence="4" type="ORF">ERS027659_04502</name>
    <name evidence="3" type="ORF">ERS027661_01713</name>
</gene>
<evidence type="ECO:0000313" key="8">
    <source>
        <dbReference type="Proteomes" id="UP000049023"/>
    </source>
</evidence>
<dbReference type="EMBL" id="CNFU01000309">
    <property type="protein sequence ID" value="CKR59537.1"/>
    <property type="molecule type" value="Genomic_DNA"/>
</dbReference>
<dbReference type="Proteomes" id="UP000046947">
    <property type="component" value="Unassembled WGS sequence"/>
</dbReference>
<sequence>MADENQCDLVGLGGSGQGSRNRTDLRDPAGDAVGLAGGHGLHRVDDDQCRLHRLDLVEHGVHVGLCGEVDLLDLRAAADPVGTQPDLTGGFLTRDIERAPSGLGPAVRDLEQQRRLTHSGIAGQQCHRTGNDTAT</sequence>